<feature type="region of interest" description="Disordered" evidence="1">
    <location>
        <begin position="70"/>
        <end position="107"/>
    </location>
</feature>
<accession>A0A371DQA0</accession>
<dbReference type="STRING" id="139420.A0A371DQA0"/>
<organism evidence="2 3">
    <name type="scientific">Lentinus brumalis</name>
    <dbReference type="NCBI Taxonomy" id="2498619"/>
    <lineage>
        <taxon>Eukaryota</taxon>
        <taxon>Fungi</taxon>
        <taxon>Dikarya</taxon>
        <taxon>Basidiomycota</taxon>
        <taxon>Agaricomycotina</taxon>
        <taxon>Agaricomycetes</taxon>
        <taxon>Polyporales</taxon>
        <taxon>Polyporaceae</taxon>
        <taxon>Lentinus</taxon>
    </lineage>
</organism>
<dbReference type="AlphaFoldDB" id="A0A371DQA0"/>
<evidence type="ECO:0000313" key="3">
    <source>
        <dbReference type="Proteomes" id="UP000256964"/>
    </source>
</evidence>
<reference evidence="2 3" key="1">
    <citation type="journal article" date="2018" name="Biotechnol. Biofuels">
        <title>Integrative visual omics of the white-rot fungus Polyporus brumalis exposes the biotechnological potential of its oxidative enzymes for delignifying raw plant biomass.</title>
        <authorList>
            <person name="Miyauchi S."/>
            <person name="Rancon A."/>
            <person name="Drula E."/>
            <person name="Hage H."/>
            <person name="Chaduli D."/>
            <person name="Favel A."/>
            <person name="Grisel S."/>
            <person name="Henrissat B."/>
            <person name="Herpoel-Gimbert I."/>
            <person name="Ruiz-Duenas F.J."/>
            <person name="Chevret D."/>
            <person name="Hainaut M."/>
            <person name="Lin J."/>
            <person name="Wang M."/>
            <person name="Pangilinan J."/>
            <person name="Lipzen A."/>
            <person name="Lesage-Meessen L."/>
            <person name="Navarro D."/>
            <person name="Riley R."/>
            <person name="Grigoriev I.V."/>
            <person name="Zhou S."/>
            <person name="Raouche S."/>
            <person name="Rosso M.N."/>
        </authorList>
    </citation>
    <scope>NUCLEOTIDE SEQUENCE [LARGE SCALE GENOMIC DNA]</scope>
    <source>
        <strain evidence="2 3">BRFM 1820</strain>
    </source>
</reference>
<keyword evidence="3" id="KW-1185">Reference proteome</keyword>
<evidence type="ECO:0000256" key="1">
    <source>
        <dbReference type="SAM" id="MobiDB-lite"/>
    </source>
</evidence>
<name>A0A371DQA0_9APHY</name>
<feature type="compositionally biased region" description="Basic and acidic residues" evidence="1">
    <location>
        <begin position="13"/>
        <end position="29"/>
    </location>
</feature>
<dbReference type="Proteomes" id="UP000256964">
    <property type="component" value="Unassembled WGS sequence"/>
</dbReference>
<dbReference type="EMBL" id="KZ857384">
    <property type="protein sequence ID" value="RDX54684.1"/>
    <property type="molecule type" value="Genomic_DNA"/>
</dbReference>
<proteinExistence type="predicted"/>
<dbReference type="OrthoDB" id="2755229at2759"/>
<protein>
    <submittedName>
        <fullName evidence="2">Uncharacterized protein</fullName>
    </submittedName>
</protein>
<feature type="region of interest" description="Disordered" evidence="1">
    <location>
        <begin position="1"/>
        <end position="34"/>
    </location>
</feature>
<evidence type="ECO:0000313" key="2">
    <source>
        <dbReference type="EMBL" id="RDX54684.1"/>
    </source>
</evidence>
<sequence>MTDTPEQPTGEVRPAKRVREEASEPRGEDMESVVATEVARVIRRFPTTPVPANVTRELFDAYTMPYCPEFEPPELRASPADNPHRKLTRPGGQRPEEPLLPHQAFPDGPFPHTHIPEYVLLSNLKPKQVAAIREKGDRMLAAVVHGGGQIMLKHAKLIAANIEAFLRSLAFESNDRKPFNVSVYPPEANKLDVNKPFNRPLAFFIDTGEEMDALRAYLLWQEVFAVNQALSFTALPIAVREDSWKVCVITGDAVDLRASHAYVVQQKTKLLAAIKLQLNANTDLQWHTAGLVASNWNITAGGWGAAPVLAAAFTDTLSLELTSADCAEGGPAMPAYLVMARPLTYDKHEAGAWTADFRRAMDLRIDMDVFPLDKGVLDCKICKSDVHRTAACPLANSEGWPGVTPALLGRNNTDVGGAPTSSIGIMNPTETAQDIFRSEELVVAEVAEAVEAVVAAEAEEPAPATCQGGGRSSLPFCVFGMYQ</sequence>
<gene>
    <name evidence="2" type="ORF">OH76DRAFT_1478941</name>
</gene>